<feature type="compositionally biased region" description="Basic residues" evidence="1">
    <location>
        <begin position="171"/>
        <end position="181"/>
    </location>
</feature>
<keyword evidence="4" id="KW-1185">Reference proteome</keyword>
<dbReference type="InterPro" id="IPR016064">
    <property type="entry name" value="NAD/diacylglycerol_kinase_sf"/>
</dbReference>
<accession>A0ABY5NHM5</accession>
<sequence>MWGWRKLTRPDGTHEEHAFVVMGGMGLDAAMIANTNSQLKKSMGWVAYVDGAARSLPNAKPFRLMYERDGHRLHSARVQSMLFANCGTLPAGIELIPGASMTDGLLDVAMIQPTGWFGWLGVWRKVWWDNSVLRRTRSGRRIVERRKDTSIRYLRCPQIEAGVESAQAGRAGRRRVRRGRPHPLLGRSRGAAGGDAQQTHGDAPPRGRRHPLTAPPMPPEFRNARWKTRKIATGMRVAMVSAAR</sequence>
<feature type="domain" description="YegS/DAGK C-terminal" evidence="2">
    <location>
        <begin position="25"/>
        <end position="114"/>
    </location>
</feature>
<dbReference type="InterPro" id="IPR045540">
    <property type="entry name" value="YegS/DAGK_C"/>
</dbReference>
<feature type="region of interest" description="Disordered" evidence="1">
    <location>
        <begin position="165"/>
        <end position="221"/>
    </location>
</feature>
<name>A0ABY5NHM5_9MICO</name>
<dbReference type="Proteomes" id="UP001054811">
    <property type="component" value="Chromosome"/>
</dbReference>
<organism evidence="3 4">
    <name type="scientific">Microbacterium elymi</name>
    <dbReference type="NCBI Taxonomy" id="2909587"/>
    <lineage>
        <taxon>Bacteria</taxon>
        <taxon>Bacillati</taxon>
        <taxon>Actinomycetota</taxon>
        <taxon>Actinomycetes</taxon>
        <taxon>Micrococcales</taxon>
        <taxon>Microbacteriaceae</taxon>
        <taxon>Microbacterium</taxon>
    </lineage>
</organism>
<dbReference type="RefSeq" id="WP_259611162.1">
    <property type="nucleotide sequence ID" value="NZ_CP091139.2"/>
</dbReference>
<gene>
    <name evidence="3" type="ORF">L2X98_29525</name>
</gene>
<reference evidence="3" key="1">
    <citation type="submission" date="2022-01" db="EMBL/GenBank/DDBJ databases">
        <title>Microbacterium eymi and Microbacterium rhizovicinus sp. nov., isolated from the rhizospheric soil of Elymus tsukushiensis, a plant native to the Dokdo Islands, Republic of Korea.</title>
        <authorList>
            <person name="Hwang Y.J."/>
        </authorList>
    </citation>
    <scope>NUCLEOTIDE SEQUENCE</scope>
    <source>
        <strain evidence="3">KUDC0405</strain>
    </source>
</reference>
<proteinExistence type="predicted"/>
<evidence type="ECO:0000313" key="3">
    <source>
        <dbReference type="EMBL" id="UUT34636.1"/>
    </source>
</evidence>
<evidence type="ECO:0000259" key="2">
    <source>
        <dbReference type="Pfam" id="PF19279"/>
    </source>
</evidence>
<dbReference type="EMBL" id="CP091139">
    <property type="protein sequence ID" value="UUT34636.1"/>
    <property type="molecule type" value="Genomic_DNA"/>
</dbReference>
<protein>
    <recommendedName>
        <fullName evidence="2">YegS/DAGK C-terminal domain-containing protein</fullName>
    </recommendedName>
</protein>
<evidence type="ECO:0000256" key="1">
    <source>
        <dbReference type="SAM" id="MobiDB-lite"/>
    </source>
</evidence>
<evidence type="ECO:0000313" key="4">
    <source>
        <dbReference type="Proteomes" id="UP001054811"/>
    </source>
</evidence>
<dbReference type="SUPFAM" id="SSF111331">
    <property type="entry name" value="NAD kinase/diacylglycerol kinase-like"/>
    <property type="match status" value="1"/>
</dbReference>
<dbReference type="Pfam" id="PF19279">
    <property type="entry name" value="YegS_C"/>
    <property type="match status" value="1"/>
</dbReference>
<dbReference type="Gene3D" id="2.60.200.40">
    <property type="match status" value="1"/>
</dbReference>